<dbReference type="CDD" id="cd19095">
    <property type="entry name" value="AKR_PA4992-like"/>
    <property type="match status" value="1"/>
</dbReference>
<dbReference type="Gene3D" id="3.20.20.100">
    <property type="entry name" value="NADP-dependent oxidoreductase domain"/>
    <property type="match status" value="1"/>
</dbReference>
<evidence type="ECO:0000313" key="3">
    <source>
        <dbReference type="Proteomes" id="UP000285123"/>
    </source>
</evidence>
<dbReference type="EMBL" id="AYKF01000072">
    <property type="protein sequence ID" value="ROO30996.1"/>
    <property type="molecule type" value="Genomic_DNA"/>
</dbReference>
<dbReference type="SUPFAM" id="SSF51430">
    <property type="entry name" value="NAD(P)-linked oxidoreductase"/>
    <property type="match status" value="1"/>
</dbReference>
<dbReference type="InterPro" id="IPR036812">
    <property type="entry name" value="NAD(P)_OxRdtase_dom_sf"/>
</dbReference>
<dbReference type="OrthoDB" id="8563187at2"/>
<comment type="caution">
    <text evidence="2">The sequence shown here is derived from an EMBL/GenBank/DDBJ whole genome shotgun (WGS) entry which is preliminary data.</text>
</comment>
<gene>
    <name evidence="2" type="ORF">SAHL_07000</name>
</gene>
<feature type="domain" description="NADP-dependent oxidoreductase" evidence="1">
    <location>
        <begin position="65"/>
        <end position="307"/>
    </location>
</feature>
<sequence>MTDNQTTADRYVTRRRVLQAGAAGAGLALAPWQLSLAAGAGDDNAEQRMRQRAIPATGEQVPVVGMGSSGSYERMTSDNAEALRTVMKQFVAMGGTLVDTSPSYGRAETHIGEVARETGVRDELFMATKVRKDSREQTLDQFRASIDKLGEPIDLLQIHNFIGLESQWKTLKQLKDEGRVRYIGLTHYLTSAFDELEHQMSSKDMDFVQFNYSIMTPEAEERLLPLAADRGIAVLVNRAFNDGAIFGRVGDQELPAYAREFDCNSWAQFALKYVLANEAVTAVIPATSDPEHLVDNMHAGYGALPDAAMRKRMRDTIRDL</sequence>
<evidence type="ECO:0000259" key="1">
    <source>
        <dbReference type="Pfam" id="PF00248"/>
    </source>
</evidence>
<dbReference type="Pfam" id="PF00248">
    <property type="entry name" value="Aldo_ket_red"/>
    <property type="match status" value="1"/>
</dbReference>
<evidence type="ECO:0000313" key="2">
    <source>
        <dbReference type="EMBL" id="ROO30996.1"/>
    </source>
</evidence>
<name>A0A423PZH6_9GAMM</name>
<reference evidence="2 3" key="1">
    <citation type="submission" date="2013-10" db="EMBL/GenBank/DDBJ databases">
        <title>Salinisphaera halophila YIM 95161 Genome Sequencing.</title>
        <authorList>
            <person name="Lai Q."/>
            <person name="Li C."/>
            <person name="Shao Z."/>
        </authorList>
    </citation>
    <scope>NUCLEOTIDE SEQUENCE [LARGE SCALE GENOMIC DNA]</scope>
    <source>
        <strain evidence="2 3">YIM 95161</strain>
    </source>
</reference>
<dbReference type="InterPro" id="IPR006311">
    <property type="entry name" value="TAT_signal"/>
</dbReference>
<proteinExistence type="predicted"/>
<organism evidence="2 3">
    <name type="scientific">Salinisphaera orenii YIM 95161</name>
    <dbReference type="NCBI Taxonomy" id="1051139"/>
    <lineage>
        <taxon>Bacteria</taxon>
        <taxon>Pseudomonadati</taxon>
        <taxon>Pseudomonadota</taxon>
        <taxon>Gammaproteobacteria</taxon>
        <taxon>Salinisphaerales</taxon>
        <taxon>Salinisphaeraceae</taxon>
        <taxon>Salinisphaera</taxon>
    </lineage>
</organism>
<protein>
    <submittedName>
        <fullName evidence="2">Aldo/keto reductase</fullName>
    </submittedName>
</protein>
<accession>A0A423PZH6</accession>
<dbReference type="PANTHER" id="PTHR43312">
    <property type="entry name" value="D-THREO-ALDOSE 1-DEHYDROGENASE"/>
    <property type="match status" value="1"/>
</dbReference>
<dbReference type="RefSeq" id="WP_123590692.1">
    <property type="nucleotide sequence ID" value="NZ_AYKF01000072.1"/>
</dbReference>
<dbReference type="Proteomes" id="UP000285123">
    <property type="component" value="Unassembled WGS sequence"/>
</dbReference>
<dbReference type="AlphaFoldDB" id="A0A423PZH6"/>
<dbReference type="InterPro" id="IPR023210">
    <property type="entry name" value="NADP_OxRdtase_dom"/>
</dbReference>
<dbReference type="PANTHER" id="PTHR43312:SF1">
    <property type="entry name" value="NADP-DEPENDENT OXIDOREDUCTASE DOMAIN-CONTAINING PROTEIN"/>
    <property type="match status" value="1"/>
</dbReference>
<dbReference type="InterPro" id="IPR053135">
    <property type="entry name" value="AKR2_Oxidoreductase"/>
</dbReference>
<dbReference type="PROSITE" id="PS51318">
    <property type="entry name" value="TAT"/>
    <property type="match status" value="1"/>
</dbReference>